<protein>
    <submittedName>
        <fullName evidence="2">Uncharacterized protein</fullName>
    </submittedName>
</protein>
<evidence type="ECO:0000313" key="2">
    <source>
        <dbReference type="EMBL" id="QGK72382.1"/>
    </source>
</evidence>
<sequence length="373" mass="39677">MSATVLGLIAVAIVETFSGGGFGGFVFGALGALVGVITLPMVTQSGLLIGSAVFGLRVRHVELGAMRGLVSWTWRRTTFTVRALPVVLASEIGPWRSPVILRCWLAGLTSALAGIASVVSVWLLTDGSFWRGVLVAATPLMISKLWPRRAPLTTSTGWLLFGLPRMPEPKRTEFCAGPYAAQSYELLKSGDVDAAQAVVDELSAAHPDLNTTNSCQVTMLEARGEYAQAVALLLGHMSTHDIPPRELSYTLAGLAGLGLTAVESGQADAETLLPISRKALTDAIALGYPEFKLGGTRALLALLDDEPEQAIELAETSADHATSPMSRADDHVTVARAHMALRDNASARLALDKAEACADWWPRVRATRQRLSV</sequence>
<gene>
    <name evidence="2" type="ORF">GIY23_17860</name>
</gene>
<feature type="transmembrane region" description="Helical" evidence="1">
    <location>
        <begin position="29"/>
        <end position="56"/>
    </location>
</feature>
<dbReference type="Proteomes" id="UP000371041">
    <property type="component" value="Chromosome"/>
</dbReference>
<evidence type="ECO:0000256" key="1">
    <source>
        <dbReference type="SAM" id="Phobius"/>
    </source>
</evidence>
<reference evidence="3" key="1">
    <citation type="submission" date="2019-11" db="EMBL/GenBank/DDBJ databases">
        <title>The complete genome sequence of Saccharopolyspora sp. E2A.</title>
        <authorList>
            <person name="Zhang G."/>
        </authorList>
    </citation>
    <scope>NUCLEOTIDE SEQUENCE [LARGE SCALE GENOMIC DNA]</scope>
    <source>
        <strain evidence="3">E2A</strain>
    </source>
</reference>
<dbReference type="InterPro" id="IPR011990">
    <property type="entry name" value="TPR-like_helical_dom_sf"/>
</dbReference>
<keyword evidence="1" id="KW-0812">Transmembrane</keyword>
<dbReference type="Gene3D" id="1.25.40.10">
    <property type="entry name" value="Tetratricopeptide repeat domain"/>
    <property type="match status" value="1"/>
</dbReference>
<dbReference type="AlphaFoldDB" id="A0A5Q3QD80"/>
<feature type="transmembrane region" description="Helical" evidence="1">
    <location>
        <begin position="99"/>
        <end position="123"/>
    </location>
</feature>
<name>A0A5Q3QD80_9PSEU</name>
<dbReference type="KEGG" id="sace:GIY23_17860"/>
<evidence type="ECO:0000313" key="3">
    <source>
        <dbReference type="Proteomes" id="UP000371041"/>
    </source>
</evidence>
<dbReference type="EMBL" id="CP045929">
    <property type="protein sequence ID" value="QGK72382.1"/>
    <property type="molecule type" value="Genomic_DNA"/>
</dbReference>
<accession>A0A5Q3QD80</accession>
<keyword evidence="1" id="KW-0472">Membrane</keyword>
<organism evidence="2 3">
    <name type="scientific">Allosaccharopolyspora coralli</name>
    <dbReference type="NCBI Taxonomy" id="2665642"/>
    <lineage>
        <taxon>Bacteria</taxon>
        <taxon>Bacillati</taxon>
        <taxon>Actinomycetota</taxon>
        <taxon>Actinomycetes</taxon>
        <taxon>Pseudonocardiales</taxon>
        <taxon>Pseudonocardiaceae</taxon>
        <taxon>Allosaccharopolyspora</taxon>
    </lineage>
</organism>
<keyword evidence="3" id="KW-1185">Reference proteome</keyword>
<keyword evidence="1" id="KW-1133">Transmembrane helix</keyword>
<proteinExistence type="predicted"/>